<dbReference type="EMBL" id="JBHSDC010000029">
    <property type="protein sequence ID" value="MFC4233178.1"/>
    <property type="molecule type" value="Genomic_DNA"/>
</dbReference>
<evidence type="ECO:0000313" key="2">
    <source>
        <dbReference type="EMBL" id="MFC4233178.1"/>
    </source>
</evidence>
<dbReference type="SUPFAM" id="SSF53756">
    <property type="entry name" value="UDP-Glycosyltransferase/glycogen phosphorylase"/>
    <property type="match status" value="1"/>
</dbReference>
<dbReference type="EC" id="2.4.-.-" evidence="2"/>
<dbReference type="Pfam" id="PF00534">
    <property type="entry name" value="Glycos_transf_1"/>
    <property type="match status" value="1"/>
</dbReference>
<proteinExistence type="predicted"/>
<dbReference type="PANTHER" id="PTHR12526">
    <property type="entry name" value="GLYCOSYLTRANSFERASE"/>
    <property type="match status" value="1"/>
</dbReference>
<sequence>MKKVVIFYPHIGEYGGIERNIVALTNEICLHGYEAILLCFYDYIDFSKYVSNNNFTEVILGDSKNAFVKSRRLYKWLINNSEQIHGIPLFFGAKAGFFGALSGYKNYVLHYTDPPSLLSKNTNNHTYLVNLITSVRAFISNKVMAKGVLNAVSCVTMTVQNATELQSIYNREFAVIYQGGLPAGCETRNIDRCKNDSLFLFSICRLSTSKNLDWLLEAMAYLHQQPKLTVLYTTIQLVIAGKGPDLARLKDIVNKYGLKDCVHFCGFLTESGLEEMYNKTDVFLVPARQGYGLPVLEALYRQIPVLLNEASRVSELLYENPWVCITDNNSNSFKKNLYEYILTLRENMPLPNTFLESLPTEAKWAAALGQLCEWWIN</sequence>
<dbReference type="Gene3D" id="3.40.50.2000">
    <property type="entry name" value="Glycogen Phosphorylase B"/>
    <property type="match status" value="2"/>
</dbReference>
<organism evidence="2 3">
    <name type="scientific">Parasediminibacterium paludis</name>
    <dbReference type="NCBI Taxonomy" id="908966"/>
    <lineage>
        <taxon>Bacteria</taxon>
        <taxon>Pseudomonadati</taxon>
        <taxon>Bacteroidota</taxon>
        <taxon>Chitinophagia</taxon>
        <taxon>Chitinophagales</taxon>
        <taxon>Chitinophagaceae</taxon>
        <taxon>Parasediminibacterium</taxon>
    </lineage>
</organism>
<protein>
    <submittedName>
        <fullName evidence="2">Glycosyltransferase</fullName>
        <ecNumber evidence="2">2.4.-.-</ecNumber>
    </submittedName>
</protein>
<evidence type="ECO:0000259" key="1">
    <source>
        <dbReference type="Pfam" id="PF00534"/>
    </source>
</evidence>
<keyword evidence="2" id="KW-0808">Transferase</keyword>
<reference evidence="3" key="1">
    <citation type="journal article" date="2019" name="Int. J. Syst. Evol. Microbiol.">
        <title>The Global Catalogue of Microorganisms (GCM) 10K type strain sequencing project: providing services to taxonomists for standard genome sequencing and annotation.</title>
        <authorList>
            <consortium name="The Broad Institute Genomics Platform"/>
            <consortium name="The Broad Institute Genome Sequencing Center for Infectious Disease"/>
            <person name="Wu L."/>
            <person name="Ma J."/>
        </authorList>
    </citation>
    <scope>NUCLEOTIDE SEQUENCE [LARGE SCALE GENOMIC DNA]</scope>
    <source>
        <strain evidence="3">CECT 8010</strain>
    </source>
</reference>
<dbReference type="RefSeq" id="WP_379015353.1">
    <property type="nucleotide sequence ID" value="NZ_JBHSDC010000029.1"/>
</dbReference>
<dbReference type="GO" id="GO:0016757">
    <property type="term" value="F:glycosyltransferase activity"/>
    <property type="evidence" value="ECO:0007669"/>
    <property type="project" value="UniProtKB-KW"/>
</dbReference>
<keyword evidence="3" id="KW-1185">Reference proteome</keyword>
<gene>
    <name evidence="2" type="ORF">ACFOW1_14855</name>
</gene>
<accession>A0ABV8PZ73</accession>
<name>A0ABV8PZ73_9BACT</name>
<dbReference type="Proteomes" id="UP001595906">
    <property type="component" value="Unassembled WGS sequence"/>
</dbReference>
<evidence type="ECO:0000313" key="3">
    <source>
        <dbReference type="Proteomes" id="UP001595906"/>
    </source>
</evidence>
<dbReference type="InterPro" id="IPR001296">
    <property type="entry name" value="Glyco_trans_1"/>
</dbReference>
<comment type="caution">
    <text evidence="2">The sequence shown here is derived from an EMBL/GenBank/DDBJ whole genome shotgun (WGS) entry which is preliminary data.</text>
</comment>
<keyword evidence="2" id="KW-0328">Glycosyltransferase</keyword>
<feature type="domain" description="Glycosyl transferase family 1" evidence="1">
    <location>
        <begin position="193"/>
        <end position="337"/>
    </location>
</feature>